<gene>
    <name evidence="3" type="ORF">FVD38_15425</name>
</gene>
<reference evidence="3 4" key="1">
    <citation type="submission" date="2019-08" db="EMBL/GenBank/DDBJ databases">
        <title>Massilia golmudensis sp. nov., isolated from sand in the Qinghai-Tibetan Plateau.</title>
        <authorList>
            <person name="Zhang B."/>
        </authorList>
    </citation>
    <scope>NUCLEOTIDE SEQUENCE [LARGE SCALE GENOMIC DNA]</scope>
    <source>
        <strain evidence="3 4">GEM5</strain>
    </source>
</reference>
<dbReference type="Proteomes" id="UP000321413">
    <property type="component" value="Unassembled WGS sequence"/>
</dbReference>
<keyword evidence="1" id="KW-0732">Signal</keyword>
<protein>
    <submittedName>
        <fullName evidence="3">PEP-CTERM sorting domain-containing protein</fullName>
    </submittedName>
</protein>
<feature type="chain" id="PRO_5023134594" evidence="1">
    <location>
        <begin position="24"/>
        <end position="176"/>
    </location>
</feature>
<feature type="signal peptide" evidence="1">
    <location>
        <begin position="1"/>
        <end position="23"/>
    </location>
</feature>
<feature type="domain" description="Ice-binding protein C-terminal" evidence="2">
    <location>
        <begin position="149"/>
        <end position="171"/>
    </location>
</feature>
<proteinExistence type="predicted"/>
<comment type="caution">
    <text evidence="3">The sequence shown here is derived from an EMBL/GenBank/DDBJ whole genome shotgun (WGS) entry which is preliminary data.</text>
</comment>
<dbReference type="AlphaFoldDB" id="A0A5C7G3U4"/>
<evidence type="ECO:0000259" key="2">
    <source>
        <dbReference type="Pfam" id="PF07589"/>
    </source>
</evidence>
<dbReference type="RefSeq" id="WP_147935634.1">
    <property type="nucleotide sequence ID" value="NZ_VPFD01000016.1"/>
</dbReference>
<dbReference type="EMBL" id="VPFD01000016">
    <property type="protein sequence ID" value="TXF98681.1"/>
    <property type="molecule type" value="Genomic_DNA"/>
</dbReference>
<organism evidence="3 4">
    <name type="scientific">Massilia arenae</name>
    <dbReference type="NCBI Taxonomy" id="2603288"/>
    <lineage>
        <taxon>Bacteria</taxon>
        <taxon>Pseudomonadati</taxon>
        <taxon>Pseudomonadota</taxon>
        <taxon>Betaproteobacteria</taxon>
        <taxon>Burkholderiales</taxon>
        <taxon>Oxalobacteraceae</taxon>
        <taxon>Telluria group</taxon>
        <taxon>Massilia</taxon>
    </lineage>
</organism>
<accession>A0A5C7G3U4</accession>
<dbReference type="Pfam" id="PF07589">
    <property type="entry name" value="PEP-CTERM"/>
    <property type="match status" value="1"/>
</dbReference>
<keyword evidence="4" id="KW-1185">Reference proteome</keyword>
<name>A0A5C7G3U4_9BURK</name>
<evidence type="ECO:0000256" key="1">
    <source>
        <dbReference type="SAM" id="SignalP"/>
    </source>
</evidence>
<dbReference type="InterPro" id="IPR013424">
    <property type="entry name" value="Ice-binding_C"/>
</dbReference>
<sequence>MKVLKKLVGAAALMLATTGAVHAVPVQYTDTYDADPNWLVTFVTPITFTHELIGANLPNATLVSADLYVRLYDRLGFSETVRFFFNGDLAATVQNVTYNGQIYEFSALTELQETGTLDVTIWVSGLLDTVNFDYSTLVAWVEPVVVSEVPEPATLLTLGAGMLGLAATRRRKQHKD</sequence>
<evidence type="ECO:0000313" key="3">
    <source>
        <dbReference type="EMBL" id="TXF98681.1"/>
    </source>
</evidence>
<evidence type="ECO:0000313" key="4">
    <source>
        <dbReference type="Proteomes" id="UP000321413"/>
    </source>
</evidence>
<dbReference type="NCBIfam" id="TIGR02595">
    <property type="entry name" value="PEP_CTERM"/>
    <property type="match status" value="1"/>
</dbReference>